<dbReference type="NCBIfam" id="TIGR00278">
    <property type="entry name" value="membrane protein insertion efficiency factor YidD"/>
    <property type="match status" value="1"/>
</dbReference>
<accession>A0A9D1M2H0</accession>
<keyword evidence="1" id="KW-0472">Membrane</keyword>
<protein>
    <submittedName>
        <fullName evidence="2">Membrane protein insertion efficiency factor YidD</fullName>
    </submittedName>
</protein>
<dbReference type="Pfam" id="PF01809">
    <property type="entry name" value="YidD"/>
    <property type="match status" value="1"/>
</dbReference>
<dbReference type="EMBL" id="DVNH01000056">
    <property type="protein sequence ID" value="HIU52377.1"/>
    <property type="molecule type" value="Genomic_DNA"/>
</dbReference>
<proteinExistence type="predicted"/>
<dbReference type="AlphaFoldDB" id="A0A9D1M2H0"/>
<dbReference type="PANTHER" id="PTHR33383">
    <property type="entry name" value="MEMBRANE PROTEIN INSERTION EFFICIENCY FACTOR-RELATED"/>
    <property type="match status" value="1"/>
</dbReference>
<gene>
    <name evidence="2" type="ORF">IAB70_07210</name>
</gene>
<evidence type="ECO:0000313" key="3">
    <source>
        <dbReference type="Proteomes" id="UP000824093"/>
    </source>
</evidence>
<organism evidence="2 3">
    <name type="scientific">Candidatus Merdicola faecigallinarum</name>
    <dbReference type="NCBI Taxonomy" id="2840862"/>
    <lineage>
        <taxon>Bacteria</taxon>
        <taxon>Bacillati</taxon>
        <taxon>Bacillota</taxon>
        <taxon>Clostridia</taxon>
        <taxon>Candidatus Merdicola</taxon>
    </lineage>
</organism>
<evidence type="ECO:0000313" key="2">
    <source>
        <dbReference type="EMBL" id="HIU52377.1"/>
    </source>
</evidence>
<dbReference type="PANTHER" id="PTHR33383:SF1">
    <property type="entry name" value="MEMBRANE PROTEIN INSERTION EFFICIENCY FACTOR-RELATED"/>
    <property type="match status" value="1"/>
</dbReference>
<reference evidence="2" key="2">
    <citation type="journal article" date="2021" name="PeerJ">
        <title>Extensive microbial diversity within the chicken gut microbiome revealed by metagenomics and culture.</title>
        <authorList>
            <person name="Gilroy R."/>
            <person name="Ravi A."/>
            <person name="Getino M."/>
            <person name="Pursley I."/>
            <person name="Horton D.L."/>
            <person name="Alikhan N.F."/>
            <person name="Baker D."/>
            <person name="Gharbi K."/>
            <person name="Hall N."/>
            <person name="Watson M."/>
            <person name="Adriaenssens E.M."/>
            <person name="Foster-Nyarko E."/>
            <person name="Jarju S."/>
            <person name="Secka A."/>
            <person name="Antonio M."/>
            <person name="Oren A."/>
            <person name="Chaudhuri R.R."/>
            <person name="La Ragione R."/>
            <person name="Hildebrand F."/>
            <person name="Pallen M.J."/>
        </authorList>
    </citation>
    <scope>NUCLEOTIDE SEQUENCE</scope>
    <source>
        <strain evidence="2">CHK195-15760</strain>
    </source>
</reference>
<comment type="caution">
    <text evidence="2">The sequence shown here is derived from an EMBL/GenBank/DDBJ whole genome shotgun (WGS) entry which is preliminary data.</text>
</comment>
<dbReference type="Proteomes" id="UP000824093">
    <property type="component" value="Unassembled WGS sequence"/>
</dbReference>
<dbReference type="SMART" id="SM01234">
    <property type="entry name" value="Haemolytic"/>
    <property type="match status" value="1"/>
</dbReference>
<sequence length="56" mass="6646">MKKFLIAMINLYKKFISPILESFHIHCKYYPTCSEYAKQAIEKYGVIKGIFLSIKR</sequence>
<feature type="non-terminal residue" evidence="2">
    <location>
        <position position="56"/>
    </location>
</feature>
<dbReference type="InterPro" id="IPR002696">
    <property type="entry name" value="Membr_insert_effic_factor_YidD"/>
</dbReference>
<reference evidence="2" key="1">
    <citation type="submission" date="2020-10" db="EMBL/GenBank/DDBJ databases">
        <authorList>
            <person name="Gilroy R."/>
        </authorList>
    </citation>
    <scope>NUCLEOTIDE SEQUENCE</scope>
    <source>
        <strain evidence="2">CHK195-15760</strain>
    </source>
</reference>
<evidence type="ECO:0000256" key="1">
    <source>
        <dbReference type="ARBA" id="ARBA00023136"/>
    </source>
</evidence>
<name>A0A9D1M2H0_9FIRM</name>